<dbReference type="GO" id="GO:0043565">
    <property type="term" value="F:sequence-specific DNA binding"/>
    <property type="evidence" value="ECO:0007669"/>
    <property type="project" value="InterPro"/>
</dbReference>
<reference evidence="6 7" key="1">
    <citation type="submission" date="2019-05" db="EMBL/GenBank/DDBJ databases">
        <title>Mumia sp. nov., isolated from the intestinal contents of plateau pika (Ochotona curzoniae) in the Qinghai-Tibet plateau of China.</title>
        <authorList>
            <person name="Tian Z."/>
        </authorList>
    </citation>
    <scope>NUCLEOTIDE SEQUENCE [LARGE SCALE GENOMIC DNA]</scope>
    <source>
        <strain evidence="7">527</strain>
        <strain evidence="6">Z527</strain>
    </source>
</reference>
<evidence type="ECO:0000313" key="6">
    <source>
        <dbReference type="EMBL" id="TNC42545.1"/>
    </source>
</evidence>
<dbReference type="InterPro" id="IPR018060">
    <property type="entry name" value="HTH_AraC"/>
</dbReference>
<dbReference type="Proteomes" id="UP000306740">
    <property type="component" value="Unassembled WGS sequence"/>
</dbReference>
<dbReference type="EMBL" id="VDFR01000093">
    <property type="protein sequence ID" value="TNC42545.1"/>
    <property type="molecule type" value="Genomic_DNA"/>
</dbReference>
<dbReference type="InterPro" id="IPR046532">
    <property type="entry name" value="DUF6597"/>
</dbReference>
<dbReference type="Pfam" id="PF20240">
    <property type="entry name" value="DUF6597"/>
    <property type="match status" value="1"/>
</dbReference>
<organism evidence="6 7">
    <name type="scientific">Mumia zhuanghuii</name>
    <dbReference type="NCBI Taxonomy" id="2585211"/>
    <lineage>
        <taxon>Bacteria</taxon>
        <taxon>Bacillati</taxon>
        <taxon>Actinomycetota</taxon>
        <taxon>Actinomycetes</taxon>
        <taxon>Propionibacteriales</taxon>
        <taxon>Nocardioidaceae</taxon>
        <taxon>Mumia</taxon>
    </lineage>
</organism>
<protein>
    <submittedName>
        <fullName evidence="6">AraC family transcriptional regulator</fullName>
    </submittedName>
</protein>
<dbReference type="EMBL" id="VDFR01000094">
    <property type="protein sequence ID" value="TNC42521.1"/>
    <property type="molecule type" value="Genomic_DNA"/>
</dbReference>
<dbReference type="PANTHER" id="PTHR46796">
    <property type="entry name" value="HTH-TYPE TRANSCRIPTIONAL ACTIVATOR RHAS-RELATED"/>
    <property type="match status" value="1"/>
</dbReference>
<dbReference type="Pfam" id="PF12833">
    <property type="entry name" value="HTH_18"/>
    <property type="match status" value="1"/>
</dbReference>
<accession>A0A5C4MHI7</accession>
<dbReference type="AlphaFoldDB" id="A0A5C4MHI7"/>
<dbReference type="GO" id="GO:0003700">
    <property type="term" value="F:DNA-binding transcription factor activity"/>
    <property type="evidence" value="ECO:0007669"/>
    <property type="project" value="InterPro"/>
</dbReference>
<dbReference type="SMART" id="SM00342">
    <property type="entry name" value="HTH_ARAC"/>
    <property type="match status" value="1"/>
</dbReference>
<dbReference type="InterPro" id="IPR050204">
    <property type="entry name" value="AraC_XylS_family_regulators"/>
</dbReference>
<keyword evidence="3" id="KW-0804">Transcription</keyword>
<evidence type="ECO:0000259" key="4">
    <source>
        <dbReference type="PROSITE" id="PS01124"/>
    </source>
</evidence>
<evidence type="ECO:0000313" key="5">
    <source>
        <dbReference type="EMBL" id="TNC42521.1"/>
    </source>
</evidence>
<evidence type="ECO:0000256" key="3">
    <source>
        <dbReference type="ARBA" id="ARBA00023163"/>
    </source>
</evidence>
<comment type="caution">
    <text evidence="6">The sequence shown here is derived from an EMBL/GenBank/DDBJ whole genome shotgun (WGS) entry which is preliminary data.</text>
</comment>
<keyword evidence="1" id="KW-0805">Transcription regulation</keyword>
<dbReference type="Gene3D" id="1.10.10.60">
    <property type="entry name" value="Homeodomain-like"/>
    <property type="match status" value="1"/>
</dbReference>
<evidence type="ECO:0000313" key="7">
    <source>
        <dbReference type="Proteomes" id="UP000306740"/>
    </source>
</evidence>
<name>A0A5C4MHI7_9ACTN</name>
<evidence type="ECO:0000256" key="1">
    <source>
        <dbReference type="ARBA" id="ARBA00023015"/>
    </source>
</evidence>
<feature type="domain" description="HTH araC/xylS-type" evidence="4">
    <location>
        <begin position="184"/>
        <end position="285"/>
    </location>
</feature>
<proteinExistence type="predicted"/>
<dbReference type="OrthoDB" id="2559672at2"/>
<gene>
    <name evidence="6" type="ORF">FHE65_20610</name>
    <name evidence="5" type="ORF">FHE65_20825</name>
</gene>
<evidence type="ECO:0000256" key="2">
    <source>
        <dbReference type="ARBA" id="ARBA00023125"/>
    </source>
</evidence>
<dbReference type="PROSITE" id="PS01124">
    <property type="entry name" value="HTH_ARAC_FAMILY_2"/>
    <property type="match status" value="1"/>
</dbReference>
<keyword evidence="2" id="KW-0238">DNA-binding</keyword>
<sequence length="290" mass="31467">MGATLRAVHEGVLYERDTPRLGAVSGETTSEPRGYPEAIVGRAEPIGVRRIACDSPGVDYLWRVRWDLPEPYEQHIVPQPRLHLAAEDGRLLVHGVTRRPFVRRLLGRGHVLGASFLPGGFHGYQRGPVGGLSDTVRPAGEVLGVDDRPYAARILTPDSPDDAMVEVMTEYLAEVGYEPDPRAAAVGELVAEAGRDRSLVRADALAARGGVGLRTLQREFAVYVGIGPKWVLQRFRLLDAAAAARSGEDVDWAALAVELGFTDQAHLVRRFTEVVGTPPATYAREVGGRP</sequence>